<comment type="caution">
    <text evidence="1">The sequence shown here is derived from an EMBL/GenBank/DDBJ whole genome shotgun (WGS) entry which is preliminary data.</text>
</comment>
<evidence type="ECO:0000313" key="1">
    <source>
        <dbReference type="EMBL" id="MCW1915836.1"/>
    </source>
</evidence>
<sequence>MSDTQGNTSQDRQRVALQQDHERRYVVDKFIEDHPGLVRSAVEEALDEAYENLKTNDREKLTAEISRIIGNQVR</sequence>
<dbReference type="Proteomes" id="UP001165653">
    <property type="component" value="Unassembled WGS sequence"/>
</dbReference>
<protein>
    <submittedName>
        <fullName evidence="1">Uncharacterized protein</fullName>
    </submittedName>
</protein>
<name>A0ABT3G7K7_9BACT</name>
<reference evidence="1" key="1">
    <citation type="submission" date="2022-10" db="EMBL/GenBank/DDBJ databases">
        <title>Luteolibacter sp. GHJ8, whole genome shotgun sequencing project.</title>
        <authorList>
            <person name="Zhao G."/>
            <person name="Shen L."/>
        </authorList>
    </citation>
    <scope>NUCLEOTIDE SEQUENCE</scope>
    <source>
        <strain evidence="1">GHJ8</strain>
    </source>
</reference>
<keyword evidence="2" id="KW-1185">Reference proteome</keyword>
<accession>A0ABT3G7K7</accession>
<gene>
    <name evidence="1" type="ORF">OJ996_19775</name>
</gene>
<dbReference type="EMBL" id="JAPDDR010000011">
    <property type="protein sequence ID" value="MCW1915836.1"/>
    <property type="molecule type" value="Genomic_DNA"/>
</dbReference>
<evidence type="ECO:0000313" key="2">
    <source>
        <dbReference type="Proteomes" id="UP001165653"/>
    </source>
</evidence>
<organism evidence="1 2">
    <name type="scientific">Luteolibacter rhizosphaerae</name>
    <dbReference type="NCBI Taxonomy" id="2989719"/>
    <lineage>
        <taxon>Bacteria</taxon>
        <taxon>Pseudomonadati</taxon>
        <taxon>Verrucomicrobiota</taxon>
        <taxon>Verrucomicrobiia</taxon>
        <taxon>Verrucomicrobiales</taxon>
        <taxon>Verrucomicrobiaceae</taxon>
        <taxon>Luteolibacter</taxon>
    </lineage>
</organism>
<dbReference type="RefSeq" id="WP_264515396.1">
    <property type="nucleotide sequence ID" value="NZ_JAPDDR010000011.1"/>
</dbReference>
<proteinExistence type="predicted"/>